<dbReference type="RefSeq" id="WP_029317912.1">
    <property type="nucleotide sequence ID" value="NZ_CAJNQH010000003.1"/>
</dbReference>
<organism evidence="13 15">
    <name type="scientific">Bacillus subtilis</name>
    <dbReference type="NCBI Taxonomy" id="1423"/>
    <lineage>
        <taxon>Bacteria</taxon>
        <taxon>Bacillati</taxon>
        <taxon>Bacillota</taxon>
        <taxon>Bacilli</taxon>
        <taxon>Bacillales</taxon>
        <taxon>Bacillaceae</taxon>
        <taxon>Bacillus</taxon>
    </lineage>
</organism>
<keyword evidence="5 8" id="KW-0812">Transmembrane</keyword>
<name>A0A162U359_BACIU</name>
<dbReference type="InterPro" id="IPR003004">
    <property type="entry name" value="GspF/PilC"/>
</dbReference>
<dbReference type="InterPro" id="IPR047692">
    <property type="entry name" value="T4P_ComGB"/>
</dbReference>
<evidence type="ECO:0000256" key="1">
    <source>
        <dbReference type="ARBA" id="ARBA00004651"/>
    </source>
</evidence>
<dbReference type="Proteomes" id="UP000076442">
    <property type="component" value="Unassembled WGS sequence"/>
</dbReference>
<evidence type="ECO:0000256" key="8">
    <source>
        <dbReference type="RuleBase" id="RU003923"/>
    </source>
</evidence>
<dbReference type="AlphaFoldDB" id="A0A162U359"/>
<dbReference type="Gene3D" id="1.20.81.30">
    <property type="entry name" value="Type II secretion system (T2SS), domain F"/>
    <property type="match status" value="2"/>
</dbReference>
<feature type="transmembrane region" description="Helical" evidence="9">
    <location>
        <begin position="159"/>
        <end position="184"/>
    </location>
</feature>
<evidence type="ECO:0000256" key="2">
    <source>
        <dbReference type="ARBA" id="ARBA00005745"/>
    </source>
</evidence>
<evidence type="ECO:0000256" key="5">
    <source>
        <dbReference type="ARBA" id="ARBA00022692"/>
    </source>
</evidence>
<dbReference type="Pfam" id="PF00482">
    <property type="entry name" value="T2SSF"/>
    <property type="match status" value="2"/>
</dbReference>
<dbReference type="PANTHER" id="PTHR30012:SF0">
    <property type="entry name" value="TYPE II SECRETION SYSTEM PROTEIN F-RELATED"/>
    <property type="match status" value="1"/>
</dbReference>
<dbReference type="EMBL" id="LJZV01000012">
    <property type="protein sequence ID" value="KZD91724.1"/>
    <property type="molecule type" value="Genomic_DNA"/>
</dbReference>
<feature type="domain" description="Type II secretion system protein GspF" evidence="10">
    <location>
        <begin position="215"/>
        <end position="337"/>
    </location>
</feature>
<evidence type="ECO:0000313" key="11">
    <source>
        <dbReference type="EMBL" id="KZD88824.1"/>
    </source>
</evidence>
<dbReference type="Proteomes" id="UP000665181">
    <property type="component" value="Unassembled WGS sequence"/>
</dbReference>
<evidence type="ECO:0000313" key="14">
    <source>
        <dbReference type="Proteomes" id="UP000076442"/>
    </source>
</evidence>
<dbReference type="InterPro" id="IPR042094">
    <property type="entry name" value="T2SS_GspF_sf"/>
</dbReference>
<evidence type="ECO:0000259" key="10">
    <source>
        <dbReference type="Pfam" id="PF00482"/>
    </source>
</evidence>
<dbReference type="EMBL" id="JAGFPW010000001">
    <property type="protein sequence ID" value="MBO3792919.1"/>
    <property type="molecule type" value="Genomic_DNA"/>
</dbReference>
<evidence type="ECO:0000313" key="12">
    <source>
        <dbReference type="EMBL" id="KZD91724.1"/>
    </source>
</evidence>
<evidence type="ECO:0000256" key="7">
    <source>
        <dbReference type="ARBA" id="ARBA00023136"/>
    </source>
</evidence>
<keyword evidence="7 9" id="KW-0472">Membrane</keyword>
<dbReference type="InterPro" id="IPR018076">
    <property type="entry name" value="T2SS_GspF_dom"/>
</dbReference>
<proteinExistence type="inferred from homology"/>
<comment type="similarity">
    <text evidence="2 8">Belongs to the GSP F family.</text>
</comment>
<evidence type="ECO:0000256" key="3">
    <source>
        <dbReference type="ARBA" id="ARBA00022448"/>
    </source>
</evidence>
<feature type="transmembrane region" description="Helical" evidence="9">
    <location>
        <begin position="319"/>
        <end position="339"/>
    </location>
</feature>
<comment type="subcellular location">
    <subcellularLocation>
        <location evidence="1 8">Cell membrane</location>
        <topology evidence="1 8">Multi-pass membrane protein</topology>
    </subcellularLocation>
</comment>
<accession>A0A162U359</accession>
<dbReference type="EMBL" id="LJZV01000026">
    <property type="protein sequence ID" value="KZD88824.1"/>
    <property type="molecule type" value="Genomic_DNA"/>
</dbReference>
<protein>
    <submittedName>
        <fullName evidence="13">ComG operon protein ComGB</fullName>
    </submittedName>
    <submittedName>
        <fullName evidence="11">Late competence protein ComGB access of DNA to ComEA</fullName>
    </submittedName>
</protein>
<dbReference type="InterPro" id="IPR001992">
    <property type="entry name" value="T2SS_GspF/T4SS_PilC_CS"/>
</dbReference>
<dbReference type="PANTHER" id="PTHR30012">
    <property type="entry name" value="GENERAL SECRETION PATHWAY PROTEIN"/>
    <property type="match status" value="1"/>
</dbReference>
<gene>
    <name evidence="13" type="primary">comGB</name>
    <name evidence="12" type="ORF">B4122_2366</name>
    <name evidence="11" type="ORF">B4122_4249</name>
    <name evidence="13" type="ORF">J5227_00980</name>
</gene>
<evidence type="ECO:0000313" key="13">
    <source>
        <dbReference type="EMBL" id="MBO3792919.1"/>
    </source>
</evidence>
<dbReference type="GO" id="GO:0009306">
    <property type="term" value="P:protein secretion"/>
    <property type="evidence" value="ECO:0007669"/>
    <property type="project" value="InterPro"/>
</dbReference>
<evidence type="ECO:0000256" key="6">
    <source>
        <dbReference type="ARBA" id="ARBA00022989"/>
    </source>
</evidence>
<keyword evidence="3 8" id="KW-0813">Transport</keyword>
<evidence type="ECO:0000256" key="9">
    <source>
        <dbReference type="SAM" id="Phobius"/>
    </source>
</evidence>
<feature type="domain" description="Type II secretion system protein GspF" evidence="10">
    <location>
        <begin position="17"/>
        <end position="136"/>
    </location>
</feature>
<evidence type="ECO:0000313" key="15">
    <source>
        <dbReference type="Proteomes" id="UP000665181"/>
    </source>
</evidence>
<keyword evidence="4" id="KW-1003">Cell membrane</keyword>
<sequence>MKKIRKVWSLKDQARLLKRLGEMTAGGYTLLDGLRLMELQMNKRQAADLTGSVTCLREGAPFYQVLKSLSFHKEAVGICYFAETHGELPASMIQSGELLERKIAQADQLKRVLRYPLFLIFTVAVMFYMLQSIIIPQFSGIYQSMNMETSRSTDMLFAFFQHIDLVIILLVLFTAGIGIYYWLVFKKKSPARQMLICIRIPLVGKLVKLFNSYFFSLQLSSLLKSGLSIYDSLNAFKHQTFLPFYRCEAEQLIERLKAGESIESAICGSPFYETDLSKVISHGQLSGRLDRELFTYSQFILQRLEHKAQKWTGILQPMIYGFVAAMILLVYLSMLVPMYQMMNQM</sequence>
<evidence type="ECO:0000256" key="4">
    <source>
        <dbReference type="ARBA" id="ARBA00022475"/>
    </source>
</evidence>
<comment type="caution">
    <text evidence="13">The sequence shown here is derived from an EMBL/GenBank/DDBJ whole genome shotgun (WGS) entry which is preliminary data.</text>
</comment>
<feature type="transmembrane region" description="Helical" evidence="9">
    <location>
        <begin position="117"/>
        <end position="139"/>
    </location>
</feature>
<reference evidence="13" key="2">
    <citation type="submission" date="2021-03" db="EMBL/GenBank/DDBJ databases">
        <title>Isolation of Bacillus subtilis from fermented food sample.</title>
        <authorList>
            <person name="Lakshmanan V."/>
            <person name="Athira K."/>
            <person name="Rajagopal K."/>
        </authorList>
    </citation>
    <scope>NUCLEOTIDE SEQUENCE</scope>
    <source>
        <strain evidence="13">S1</strain>
    </source>
</reference>
<dbReference type="NCBIfam" id="NF041012">
    <property type="entry name" value="T4P_ComGB"/>
    <property type="match status" value="1"/>
</dbReference>
<keyword evidence="6 9" id="KW-1133">Transmembrane helix</keyword>
<reference evidence="11 14" key="1">
    <citation type="submission" date="2015-09" db="EMBL/GenBank/DDBJ databases">
        <title>Spore heat resistance.</title>
        <authorList>
            <person name="Boekhorst J."/>
            <person name="Berendsen E.M."/>
            <person name="Wells-Bennik M.H."/>
            <person name="Kuipers O.P."/>
        </authorList>
    </citation>
    <scope>NUCLEOTIDE SEQUENCE [LARGE SCALE GENOMIC DNA]</scope>
    <source>
        <strain evidence="11 14">B4122</strain>
    </source>
</reference>
<dbReference type="GO" id="GO:0005886">
    <property type="term" value="C:plasma membrane"/>
    <property type="evidence" value="ECO:0007669"/>
    <property type="project" value="UniProtKB-SubCell"/>
</dbReference>
<dbReference type="PROSITE" id="PS00874">
    <property type="entry name" value="T2SP_F"/>
    <property type="match status" value="1"/>
</dbReference>